<evidence type="ECO:0000313" key="3">
    <source>
        <dbReference type="Proteomes" id="UP000247702"/>
    </source>
</evidence>
<proteinExistence type="predicted"/>
<evidence type="ECO:0008006" key="4">
    <source>
        <dbReference type="Google" id="ProtNLM"/>
    </source>
</evidence>
<evidence type="ECO:0000313" key="1">
    <source>
        <dbReference type="EMBL" id="GBB89260.1"/>
    </source>
</evidence>
<evidence type="ECO:0000313" key="2">
    <source>
        <dbReference type="EMBL" id="GES87559.1"/>
    </source>
</evidence>
<sequence length="321" mass="37032">MMQSFNCLLLNTDTLISIPIFNDSTGRFTMLDQQQKVHLDNFKVKLLRNDICRKKNVDNSNNMKLWKVNVKREDIKNKNVSTNEEIVKLIDGKEMKLGELFKEYFQDELNDQKFEMSNIHVIATTPDNSNLLTEGIYSVGNCVSHRLDESQVTIDYGMLVGEVKVGRKLGNEPVIAGSSLSPDDSVFKKDYNIKVFERKERVDNFLTLKMAETFRTKSPGTLVLISGDGDYFETLLEAINLNWKVEVWFWEWGILNSLRKKHEPSELCKHHLFPIRADKHGVYPIGTNGENKIKYKPLEPCFEFFVIGIGPILFKDKEVVE</sequence>
<protein>
    <recommendedName>
        <fullName evidence="4">NYN domain-containing protein</fullName>
    </recommendedName>
</protein>
<gene>
    <name evidence="2" type="ORF">RCL2_001455400</name>
    <name evidence="1" type="ORF">RclHR1_15950004</name>
</gene>
<dbReference type="Proteomes" id="UP000247702">
    <property type="component" value="Unassembled WGS sequence"/>
</dbReference>
<reference evidence="1 3" key="1">
    <citation type="submission" date="2017-11" db="EMBL/GenBank/DDBJ databases">
        <title>The genome of Rhizophagus clarus HR1 reveals common genetic basis of auxotrophy among arbuscular mycorrhizal fungi.</title>
        <authorList>
            <person name="Kobayashi Y."/>
        </authorList>
    </citation>
    <scope>NUCLEOTIDE SEQUENCE [LARGE SCALE GENOMIC DNA]</scope>
    <source>
        <strain evidence="1 3">HR1</strain>
    </source>
</reference>
<dbReference type="EMBL" id="BEXD01000663">
    <property type="protein sequence ID" value="GBB89260.1"/>
    <property type="molecule type" value="Genomic_DNA"/>
</dbReference>
<reference evidence="2" key="2">
    <citation type="submission" date="2019-10" db="EMBL/GenBank/DDBJ databases">
        <title>Conservation and host-specific expression of non-tandemly repeated heterogenous ribosome RNA gene in arbuscular mycorrhizal fungi.</title>
        <authorList>
            <person name="Maeda T."/>
            <person name="Kobayashi Y."/>
            <person name="Nakagawa T."/>
            <person name="Ezawa T."/>
            <person name="Yamaguchi K."/>
            <person name="Bino T."/>
            <person name="Nishimoto Y."/>
            <person name="Shigenobu S."/>
            <person name="Kawaguchi M."/>
        </authorList>
    </citation>
    <scope>NUCLEOTIDE SEQUENCE</scope>
    <source>
        <strain evidence="2">HR1</strain>
    </source>
</reference>
<dbReference type="AlphaFoldDB" id="A0A2Z6QGG8"/>
<keyword evidence="3" id="KW-1185">Reference proteome</keyword>
<dbReference type="OrthoDB" id="2305495at2759"/>
<dbReference type="Gene3D" id="3.40.50.1010">
    <property type="entry name" value="5'-nuclease"/>
    <property type="match status" value="1"/>
</dbReference>
<dbReference type="Proteomes" id="UP000615446">
    <property type="component" value="Unassembled WGS sequence"/>
</dbReference>
<dbReference type="STRING" id="94130.A0A2Z6QGG8"/>
<name>A0A2Z6QGG8_9GLOM</name>
<organism evidence="1 3">
    <name type="scientific">Rhizophagus clarus</name>
    <dbReference type="NCBI Taxonomy" id="94130"/>
    <lineage>
        <taxon>Eukaryota</taxon>
        <taxon>Fungi</taxon>
        <taxon>Fungi incertae sedis</taxon>
        <taxon>Mucoromycota</taxon>
        <taxon>Glomeromycotina</taxon>
        <taxon>Glomeromycetes</taxon>
        <taxon>Glomerales</taxon>
        <taxon>Glomeraceae</taxon>
        <taxon>Rhizophagus</taxon>
    </lineage>
</organism>
<dbReference type="EMBL" id="BLAL01000169">
    <property type="protein sequence ID" value="GES87559.1"/>
    <property type="molecule type" value="Genomic_DNA"/>
</dbReference>
<comment type="caution">
    <text evidence="1">The sequence shown here is derived from an EMBL/GenBank/DDBJ whole genome shotgun (WGS) entry which is preliminary data.</text>
</comment>
<accession>A0A2Z6QGG8</accession>